<reference evidence="3" key="2">
    <citation type="submission" date="2013-07" db="EMBL/GenBank/DDBJ databases">
        <authorList>
            <consortium name="The Broad Institute Genome Sequencing Platform"/>
            <person name="Cuomo C."/>
            <person name="Litvintseva A."/>
            <person name="Chen Y."/>
            <person name="Heitman J."/>
            <person name="Sun S."/>
            <person name="Springer D."/>
            <person name="Dromer F."/>
            <person name="Young S.K."/>
            <person name="Zeng Q."/>
            <person name="Gargeya S."/>
            <person name="Fitzgerald M."/>
            <person name="Abouelleil A."/>
            <person name="Alvarado L."/>
            <person name="Berlin A.M."/>
            <person name="Chapman S.B."/>
            <person name="Dewar J."/>
            <person name="Goldberg J."/>
            <person name="Griggs A."/>
            <person name="Gujja S."/>
            <person name="Hansen M."/>
            <person name="Howarth C."/>
            <person name="Imamovic A."/>
            <person name="Larimer J."/>
            <person name="McCowan C."/>
            <person name="Murphy C."/>
            <person name="Pearson M."/>
            <person name="Priest M."/>
            <person name="Roberts A."/>
            <person name="Saif S."/>
            <person name="Shea T."/>
            <person name="Sykes S."/>
            <person name="Wortman J."/>
            <person name="Nusbaum C."/>
            <person name="Birren B."/>
        </authorList>
    </citation>
    <scope>NUCLEOTIDE SEQUENCE</scope>
    <source>
        <strain evidence="3">CBS 10118</strain>
    </source>
</reference>
<name>A0A1B9FXZ2_9TREE</name>
<dbReference type="VEuPathDB" id="FungiDB:I302_06614"/>
<dbReference type="KEGG" id="kbi:30211013"/>
<dbReference type="EMBL" id="KI894023">
    <property type="protein sequence ID" value="OCF23631.1"/>
    <property type="molecule type" value="Genomic_DNA"/>
</dbReference>
<sequence length="164" mass="18522">MTPKVYDEWSSVHQPMKQDQENSRKIDGYYVPIQINVPVIDSSKQSKGGWSFWSRGSQESKSTCTKPIYIGSAICPNIFEPRSTYNPPRLKEFHKKYLETFGNSTVCPNEKEISELAEEHDFRIGVFTLSPETADKLCFLDDPNDPEVSTDSQAATHAGSVEQP</sequence>
<dbReference type="Proteomes" id="UP000092730">
    <property type="component" value="Chromosome 6"/>
</dbReference>
<organism evidence="2">
    <name type="scientific">Kwoniella bestiolae CBS 10118</name>
    <dbReference type="NCBI Taxonomy" id="1296100"/>
    <lineage>
        <taxon>Eukaryota</taxon>
        <taxon>Fungi</taxon>
        <taxon>Dikarya</taxon>
        <taxon>Basidiomycota</taxon>
        <taxon>Agaricomycotina</taxon>
        <taxon>Tremellomycetes</taxon>
        <taxon>Tremellales</taxon>
        <taxon>Cryptococcaceae</taxon>
        <taxon>Kwoniella</taxon>
    </lineage>
</organism>
<evidence type="ECO:0000313" key="4">
    <source>
        <dbReference type="Proteomes" id="UP000092730"/>
    </source>
</evidence>
<dbReference type="AlphaFoldDB" id="A0A1B9FXZ2"/>
<keyword evidence="4" id="KW-1185">Reference proteome</keyword>
<protein>
    <submittedName>
        <fullName evidence="2">Uncharacterized protein</fullName>
    </submittedName>
</protein>
<reference evidence="2" key="3">
    <citation type="submission" date="2014-01" db="EMBL/GenBank/DDBJ databases">
        <title>Evolution of pathogenesis and genome organization in the Tremellales.</title>
        <authorList>
            <person name="Cuomo C."/>
            <person name="Litvintseva A."/>
            <person name="Heitman J."/>
            <person name="Chen Y."/>
            <person name="Sun S."/>
            <person name="Springer D."/>
            <person name="Dromer F."/>
            <person name="Young S."/>
            <person name="Zeng Q."/>
            <person name="Chapman S."/>
            <person name="Gujja S."/>
            <person name="Saif S."/>
            <person name="Birren B."/>
        </authorList>
    </citation>
    <scope>NUCLEOTIDE SEQUENCE</scope>
    <source>
        <strain evidence="2">CBS 10118</strain>
    </source>
</reference>
<dbReference type="RefSeq" id="XP_019044701.1">
    <property type="nucleotide sequence ID" value="XM_019193224.1"/>
</dbReference>
<reference evidence="3" key="4">
    <citation type="submission" date="2024-02" db="EMBL/GenBank/DDBJ databases">
        <title>Comparative genomics of Cryptococcus and Kwoniella reveals pathogenesis evolution and contrasting modes of karyotype evolution via chromosome fusion or intercentromeric recombination.</title>
        <authorList>
            <person name="Coelho M.A."/>
            <person name="David-Palma M."/>
            <person name="Shea T."/>
            <person name="Bowers K."/>
            <person name="McGinley-Smith S."/>
            <person name="Mohammad A.W."/>
            <person name="Gnirke A."/>
            <person name="Yurkov A.M."/>
            <person name="Nowrousian M."/>
            <person name="Sun S."/>
            <person name="Cuomo C.A."/>
            <person name="Heitman J."/>
        </authorList>
    </citation>
    <scope>NUCLEOTIDE SEQUENCE</scope>
    <source>
        <strain evidence="3">CBS 10118</strain>
    </source>
</reference>
<feature type="region of interest" description="Disordered" evidence="1">
    <location>
        <begin position="1"/>
        <end position="21"/>
    </location>
</feature>
<evidence type="ECO:0000313" key="2">
    <source>
        <dbReference type="EMBL" id="OCF23631.1"/>
    </source>
</evidence>
<feature type="region of interest" description="Disordered" evidence="1">
    <location>
        <begin position="140"/>
        <end position="164"/>
    </location>
</feature>
<gene>
    <name evidence="2" type="ORF">I302_06614</name>
    <name evidence="3" type="ORF">I302_107647</name>
</gene>
<evidence type="ECO:0000256" key="1">
    <source>
        <dbReference type="SAM" id="MobiDB-lite"/>
    </source>
</evidence>
<dbReference type="GeneID" id="30211013"/>
<evidence type="ECO:0000313" key="3">
    <source>
        <dbReference type="EMBL" id="WVW85609.1"/>
    </source>
</evidence>
<dbReference type="EMBL" id="CP144546">
    <property type="protein sequence ID" value="WVW85609.1"/>
    <property type="molecule type" value="Genomic_DNA"/>
</dbReference>
<reference evidence="2" key="1">
    <citation type="submission" date="2013-07" db="EMBL/GenBank/DDBJ databases">
        <title>The Genome Sequence of Cryptococcus bestiolae CBS10118.</title>
        <authorList>
            <consortium name="The Broad Institute Genome Sequencing Platform"/>
            <person name="Cuomo C."/>
            <person name="Litvintseva A."/>
            <person name="Chen Y."/>
            <person name="Heitman J."/>
            <person name="Sun S."/>
            <person name="Springer D."/>
            <person name="Dromer F."/>
            <person name="Young S.K."/>
            <person name="Zeng Q."/>
            <person name="Gargeya S."/>
            <person name="Fitzgerald M."/>
            <person name="Abouelleil A."/>
            <person name="Alvarado L."/>
            <person name="Berlin A.M."/>
            <person name="Chapman S.B."/>
            <person name="Dewar J."/>
            <person name="Goldberg J."/>
            <person name="Griggs A."/>
            <person name="Gujja S."/>
            <person name="Hansen M."/>
            <person name="Howarth C."/>
            <person name="Imamovic A."/>
            <person name="Larimer J."/>
            <person name="McCowan C."/>
            <person name="Murphy C."/>
            <person name="Pearson M."/>
            <person name="Priest M."/>
            <person name="Roberts A."/>
            <person name="Saif S."/>
            <person name="Shea T."/>
            <person name="Sykes S."/>
            <person name="Wortman J."/>
            <person name="Nusbaum C."/>
            <person name="Birren B."/>
        </authorList>
    </citation>
    <scope>NUCLEOTIDE SEQUENCE [LARGE SCALE GENOMIC DNA]</scope>
    <source>
        <strain evidence="2">CBS 10118</strain>
    </source>
</reference>
<accession>A0A1B9FXZ2</accession>
<proteinExistence type="predicted"/>